<keyword evidence="1" id="KW-0472">Membrane</keyword>
<comment type="caution">
    <text evidence="2">The sequence shown here is derived from an EMBL/GenBank/DDBJ whole genome shotgun (WGS) entry which is preliminary data.</text>
</comment>
<keyword evidence="1" id="KW-1133">Transmembrane helix</keyword>
<gene>
    <name evidence="2" type="ORF">JANAI62_31610</name>
</gene>
<sequence length="127" mass="13868">MYAGDSLWTLGPWQVAGVLALSAVMWGVVLVGQWRVRRRPGTVRWGVAAAGFVGFVWLSPQVYYLFYWATFDGLPLQSVIKTPPGPGDLLRLLTFTEEASLSRHGQGVLGWSLLALAWRSPGPGVTP</sequence>
<feature type="transmembrane region" description="Helical" evidence="1">
    <location>
        <begin position="43"/>
        <end position="66"/>
    </location>
</feature>
<dbReference type="RefSeq" id="WP_220750032.1">
    <property type="nucleotide sequence ID" value="NZ_BPFH01000006.1"/>
</dbReference>
<protein>
    <submittedName>
        <fullName evidence="2">Uncharacterized protein</fullName>
    </submittedName>
</protein>
<evidence type="ECO:0000313" key="3">
    <source>
        <dbReference type="Proteomes" id="UP000786693"/>
    </source>
</evidence>
<evidence type="ECO:0000313" key="2">
    <source>
        <dbReference type="EMBL" id="GIT96538.1"/>
    </source>
</evidence>
<accession>A0ABQ4NQ53</accession>
<reference evidence="2 3" key="1">
    <citation type="submission" date="2021-05" db="EMBL/GenBank/DDBJ databases">
        <title>Bacteria Genome sequencing.</title>
        <authorList>
            <person name="Takabe Y."/>
            <person name="Nakajima Y."/>
            <person name="Suzuki S."/>
            <person name="Shiozaki T."/>
        </authorList>
    </citation>
    <scope>NUCLEOTIDE SEQUENCE [LARGE SCALE GENOMIC DNA]</scope>
    <source>
        <strain evidence="2 3">AI_62</strain>
    </source>
</reference>
<dbReference type="Proteomes" id="UP000786693">
    <property type="component" value="Unassembled WGS sequence"/>
</dbReference>
<keyword evidence="1" id="KW-0812">Transmembrane</keyword>
<name>A0ABQ4NQ53_9RHOB</name>
<organism evidence="2 3">
    <name type="scientific">Jannaschia pagri</name>
    <dbReference type="NCBI Taxonomy" id="2829797"/>
    <lineage>
        <taxon>Bacteria</taxon>
        <taxon>Pseudomonadati</taxon>
        <taxon>Pseudomonadota</taxon>
        <taxon>Alphaproteobacteria</taxon>
        <taxon>Rhodobacterales</taxon>
        <taxon>Roseobacteraceae</taxon>
        <taxon>Jannaschia</taxon>
    </lineage>
</organism>
<evidence type="ECO:0000256" key="1">
    <source>
        <dbReference type="SAM" id="Phobius"/>
    </source>
</evidence>
<dbReference type="EMBL" id="BPFH01000006">
    <property type="protein sequence ID" value="GIT96538.1"/>
    <property type="molecule type" value="Genomic_DNA"/>
</dbReference>
<keyword evidence="3" id="KW-1185">Reference proteome</keyword>
<feature type="transmembrane region" description="Helical" evidence="1">
    <location>
        <begin position="12"/>
        <end position="31"/>
    </location>
</feature>
<proteinExistence type="predicted"/>